<evidence type="ECO:0000313" key="1">
    <source>
        <dbReference type="EMBL" id="SDI06310.1"/>
    </source>
</evidence>
<organism evidence="1 2">
    <name type="scientific">Sinosporangium album</name>
    <dbReference type="NCBI Taxonomy" id="504805"/>
    <lineage>
        <taxon>Bacteria</taxon>
        <taxon>Bacillati</taxon>
        <taxon>Actinomycetota</taxon>
        <taxon>Actinomycetes</taxon>
        <taxon>Streptosporangiales</taxon>
        <taxon>Streptosporangiaceae</taxon>
        <taxon>Sinosporangium</taxon>
    </lineage>
</organism>
<dbReference type="InterPro" id="IPR045730">
    <property type="entry name" value="DUF6084"/>
</dbReference>
<dbReference type="EMBL" id="FNCN01000032">
    <property type="protein sequence ID" value="SDI06310.1"/>
    <property type="molecule type" value="Genomic_DNA"/>
</dbReference>
<dbReference type="Pfam" id="PF19562">
    <property type="entry name" value="DUF6084"/>
    <property type="match status" value="1"/>
</dbReference>
<accession>A0A1G8HIN2</accession>
<reference evidence="1 2" key="1">
    <citation type="submission" date="2016-10" db="EMBL/GenBank/DDBJ databases">
        <authorList>
            <person name="de Groot N.N."/>
        </authorList>
    </citation>
    <scope>NUCLEOTIDE SEQUENCE [LARGE SCALE GENOMIC DNA]</scope>
    <source>
        <strain evidence="1 2">CPCC 201354</strain>
    </source>
</reference>
<gene>
    <name evidence="1" type="ORF">SAMN05421505_13241</name>
</gene>
<dbReference type="AlphaFoldDB" id="A0A1G8HIN2"/>
<protein>
    <submittedName>
        <fullName evidence="1">Uncharacterized protein</fullName>
    </submittedName>
</protein>
<dbReference type="Proteomes" id="UP000198923">
    <property type="component" value="Unassembled WGS sequence"/>
</dbReference>
<proteinExistence type="predicted"/>
<dbReference type="STRING" id="504805.SAMN05421505_13241"/>
<name>A0A1G8HIN2_9ACTN</name>
<keyword evidence="2" id="KW-1185">Reference proteome</keyword>
<evidence type="ECO:0000313" key="2">
    <source>
        <dbReference type="Proteomes" id="UP000198923"/>
    </source>
</evidence>
<dbReference type="RefSeq" id="WP_093173954.1">
    <property type="nucleotide sequence ID" value="NZ_FNCN01000032.1"/>
</dbReference>
<sequence length="216" mass="23982">MSEPEFTCLGVRADAQAASPTLTFRLRVSDPASEGVHAMALRCQIRIEPRRRPYTPEESALLTDLFGDSSRWGETQQPMQFAQTSVMVPGFTGSTEVDMSVPCSYDLEVAAGKYFASLDTGDVPLLLLFSGTVFARTEFARTSAGGLTVRMVPWHCEARCGLPVAVWRELMDLWFPGSGWLRLRRDTLRALQLYKSTHGIATWDETVDRLLKEASG</sequence>
<dbReference type="OrthoDB" id="115056at2"/>